<gene>
    <name evidence="2" type="primary">CSLE1_5</name>
    <name evidence="2" type="ORF">CFP56_006287</name>
</gene>
<evidence type="ECO:0000256" key="1">
    <source>
        <dbReference type="SAM" id="Phobius"/>
    </source>
</evidence>
<accession>A0AAW0L9V5</accession>
<organism evidence="2 3">
    <name type="scientific">Quercus suber</name>
    <name type="common">Cork oak</name>
    <dbReference type="NCBI Taxonomy" id="58331"/>
    <lineage>
        <taxon>Eukaryota</taxon>
        <taxon>Viridiplantae</taxon>
        <taxon>Streptophyta</taxon>
        <taxon>Embryophyta</taxon>
        <taxon>Tracheophyta</taxon>
        <taxon>Spermatophyta</taxon>
        <taxon>Magnoliopsida</taxon>
        <taxon>eudicotyledons</taxon>
        <taxon>Gunneridae</taxon>
        <taxon>Pentapetalae</taxon>
        <taxon>rosids</taxon>
        <taxon>fabids</taxon>
        <taxon>Fagales</taxon>
        <taxon>Fagaceae</taxon>
        <taxon>Quercus</taxon>
    </lineage>
</organism>
<feature type="transmembrane region" description="Helical" evidence="1">
    <location>
        <begin position="43"/>
        <end position="61"/>
    </location>
</feature>
<dbReference type="EMBL" id="PKMF04000137">
    <property type="protein sequence ID" value="KAK7847649.1"/>
    <property type="molecule type" value="Genomic_DNA"/>
</dbReference>
<proteinExistence type="predicted"/>
<sequence>MEFGSSSPMFTILATLVVLNAFCFFGALKRVISDVEILFWERFALQILLCGLLVLINLLVYPGLFFKKDVANLPTSVTFKSTMFALLGSAITLY</sequence>
<evidence type="ECO:0000313" key="3">
    <source>
        <dbReference type="Proteomes" id="UP000237347"/>
    </source>
</evidence>
<feature type="transmembrane region" description="Helical" evidence="1">
    <location>
        <begin position="12"/>
        <end position="31"/>
    </location>
</feature>
<dbReference type="Proteomes" id="UP000237347">
    <property type="component" value="Unassembled WGS sequence"/>
</dbReference>
<comment type="caution">
    <text evidence="2">The sequence shown here is derived from an EMBL/GenBank/DDBJ whole genome shotgun (WGS) entry which is preliminary data.</text>
</comment>
<keyword evidence="1" id="KW-0472">Membrane</keyword>
<name>A0AAW0L9V5_QUESU</name>
<keyword evidence="1" id="KW-0812">Transmembrane</keyword>
<evidence type="ECO:0000313" key="2">
    <source>
        <dbReference type="EMBL" id="KAK7847649.1"/>
    </source>
</evidence>
<dbReference type="AlphaFoldDB" id="A0AAW0L9V5"/>
<protein>
    <submittedName>
        <fullName evidence="2">Cellulose synthase-like protein e1</fullName>
    </submittedName>
</protein>
<reference evidence="2 3" key="1">
    <citation type="journal article" date="2018" name="Sci. Data">
        <title>The draft genome sequence of cork oak.</title>
        <authorList>
            <person name="Ramos A.M."/>
            <person name="Usie A."/>
            <person name="Barbosa P."/>
            <person name="Barros P.M."/>
            <person name="Capote T."/>
            <person name="Chaves I."/>
            <person name="Simoes F."/>
            <person name="Abreu I."/>
            <person name="Carrasquinho I."/>
            <person name="Faro C."/>
            <person name="Guimaraes J.B."/>
            <person name="Mendonca D."/>
            <person name="Nobrega F."/>
            <person name="Rodrigues L."/>
            <person name="Saibo N.J.M."/>
            <person name="Varela M.C."/>
            <person name="Egas C."/>
            <person name="Matos J."/>
            <person name="Miguel C.M."/>
            <person name="Oliveira M.M."/>
            <person name="Ricardo C.P."/>
            <person name="Goncalves S."/>
        </authorList>
    </citation>
    <scope>NUCLEOTIDE SEQUENCE [LARGE SCALE GENOMIC DNA]</scope>
    <source>
        <strain evidence="3">cv. HL8</strain>
    </source>
</reference>
<keyword evidence="1" id="KW-1133">Transmembrane helix</keyword>
<keyword evidence="3" id="KW-1185">Reference proteome</keyword>